<evidence type="ECO:0000256" key="12">
    <source>
        <dbReference type="SAM" id="Phobius"/>
    </source>
</evidence>
<dbReference type="PRINTS" id="PR00019">
    <property type="entry name" value="LEURICHRPT"/>
</dbReference>
<evidence type="ECO:0000256" key="3">
    <source>
        <dbReference type="ARBA" id="ARBA00022475"/>
    </source>
</evidence>
<evidence type="ECO:0000256" key="6">
    <source>
        <dbReference type="ARBA" id="ARBA00022729"/>
    </source>
</evidence>
<evidence type="ECO:0000256" key="1">
    <source>
        <dbReference type="ARBA" id="ARBA00004251"/>
    </source>
</evidence>
<dbReference type="FunFam" id="3.80.10.10:FF:000111">
    <property type="entry name" value="LRR receptor-like serine/threonine-protein kinase ERECTA"/>
    <property type="match status" value="1"/>
</dbReference>
<feature type="transmembrane region" description="Helical" evidence="12">
    <location>
        <begin position="947"/>
        <end position="968"/>
    </location>
</feature>
<keyword evidence="11" id="KW-0325">Glycoprotein</keyword>
<keyword evidence="16" id="KW-1185">Reference proteome</keyword>
<keyword evidence="6 13" id="KW-0732">Signal</keyword>
<proteinExistence type="inferred from homology"/>
<dbReference type="Gramene" id="ESW23415">
    <property type="protein sequence ID" value="ESW23415"/>
    <property type="gene ID" value="PHAVU_004G044800g"/>
</dbReference>
<keyword evidence="10" id="KW-0675">Receptor</keyword>
<organism evidence="15 16">
    <name type="scientific">Phaseolus vulgaris</name>
    <name type="common">Kidney bean</name>
    <name type="synonym">French bean</name>
    <dbReference type="NCBI Taxonomy" id="3885"/>
    <lineage>
        <taxon>Eukaryota</taxon>
        <taxon>Viridiplantae</taxon>
        <taxon>Streptophyta</taxon>
        <taxon>Embryophyta</taxon>
        <taxon>Tracheophyta</taxon>
        <taxon>Spermatophyta</taxon>
        <taxon>Magnoliopsida</taxon>
        <taxon>eudicotyledons</taxon>
        <taxon>Gunneridae</taxon>
        <taxon>Pentapetalae</taxon>
        <taxon>rosids</taxon>
        <taxon>fabids</taxon>
        <taxon>Fabales</taxon>
        <taxon>Fabaceae</taxon>
        <taxon>Papilionoideae</taxon>
        <taxon>50 kb inversion clade</taxon>
        <taxon>NPAAA clade</taxon>
        <taxon>indigoferoid/millettioid clade</taxon>
        <taxon>Phaseoleae</taxon>
        <taxon>Phaseolus</taxon>
    </lineage>
</organism>
<name>V7C292_PHAVU</name>
<evidence type="ECO:0000313" key="15">
    <source>
        <dbReference type="EMBL" id="ESW23415.1"/>
    </source>
</evidence>
<evidence type="ECO:0000256" key="13">
    <source>
        <dbReference type="SAM" id="SignalP"/>
    </source>
</evidence>
<comment type="subcellular location">
    <subcellularLocation>
        <location evidence="1">Cell membrane</location>
        <topology evidence="1">Single-pass type I membrane protein</topology>
    </subcellularLocation>
</comment>
<dbReference type="InterPro" id="IPR046956">
    <property type="entry name" value="RLP23-like"/>
</dbReference>
<dbReference type="SUPFAM" id="SSF52058">
    <property type="entry name" value="L domain-like"/>
    <property type="match status" value="3"/>
</dbReference>
<evidence type="ECO:0000256" key="8">
    <source>
        <dbReference type="ARBA" id="ARBA00022989"/>
    </source>
</evidence>
<dbReference type="FunFam" id="3.80.10.10:FF:000383">
    <property type="entry name" value="Leucine-rich repeat receptor protein kinase EMS1"/>
    <property type="match status" value="1"/>
</dbReference>
<evidence type="ECO:0000256" key="10">
    <source>
        <dbReference type="ARBA" id="ARBA00023170"/>
    </source>
</evidence>
<feature type="signal peptide" evidence="13">
    <location>
        <begin position="1"/>
        <end position="22"/>
    </location>
</feature>
<accession>V7C292</accession>
<evidence type="ECO:0000256" key="9">
    <source>
        <dbReference type="ARBA" id="ARBA00023136"/>
    </source>
</evidence>
<reference evidence="16" key="1">
    <citation type="journal article" date="2014" name="Nat. Genet.">
        <title>A reference genome for common bean and genome-wide analysis of dual domestications.</title>
        <authorList>
            <person name="Schmutz J."/>
            <person name="McClean P.E."/>
            <person name="Mamidi S."/>
            <person name="Wu G.A."/>
            <person name="Cannon S.B."/>
            <person name="Grimwood J."/>
            <person name="Jenkins J."/>
            <person name="Shu S."/>
            <person name="Song Q."/>
            <person name="Chavarro C."/>
            <person name="Torres-Torres M."/>
            <person name="Geffroy V."/>
            <person name="Moghaddam S.M."/>
            <person name="Gao D."/>
            <person name="Abernathy B."/>
            <person name="Barry K."/>
            <person name="Blair M."/>
            <person name="Brick M.A."/>
            <person name="Chovatia M."/>
            <person name="Gepts P."/>
            <person name="Goodstein D.M."/>
            <person name="Gonzales M."/>
            <person name="Hellsten U."/>
            <person name="Hyten D.L."/>
            <person name="Jia G."/>
            <person name="Kelly J.D."/>
            <person name="Kudrna D."/>
            <person name="Lee R."/>
            <person name="Richard M.M."/>
            <person name="Miklas P.N."/>
            <person name="Osorno J.M."/>
            <person name="Rodrigues J."/>
            <person name="Thareau V."/>
            <person name="Urrea C.A."/>
            <person name="Wang M."/>
            <person name="Yu Y."/>
            <person name="Zhang M."/>
            <person name="Wing R.A."/>
            <person name="Cregan P.B."/>
            <person name="Rokhsar D.S."/>
            <person name="Jackson S.A."/>
        </authorList>
    </citation>
    <scope>NUCLEOTIDE SEQUENCE [LARGE SCALE GENOMIC DNA]</scope>
    <source>
        <strain evidence="16">cv. G19833</strain>
    </source>
</reference>
<evidence type="ECO:0000256" key="5">
    <source>
        <dbReference type="ARBA" id="ARBA00022692"/>
    </source>
</evidence>
<dbReference type="SMART" id="SM00365">
    <property type="entry name" value="LRR_SD22"/>
    <property type="match status" value="8"/>
</dbReference>
<feature type="transmembrane region" description="Helical" evidence="12">
    <location>
        <begin position="919"/>
        <end position="941"/>
    </location>
</feature>
<dbReference type="Pfam" id="PF13855">
    <property type="entry name" value="LRR_8"/>
    <property type="match status" value="3"/>
</dbReference>
<comment type="similarity">
    <text evidence="2">Belongs to the RLP family.</text>
</comment>
<dbReference type="eggNOG" id="KOG0619">
    <property type="taxonomic scope" value="Eukaryota"/>
</dbReference>
<dbReference type="OrthoDB" id="8731593at2759"/>
<dbReference type="Proteomes" id="UP000000226">
    <property type="component" value="Chromosome 4"/>
</dbReference>
<feature type="chain" id="PRO_5004754918" description="Leucine-rich repeat-containing N-terminal plant-type domain-containing protein" evidence="13">
    <location>
        <begin position="23"/>
        <end position="976"/>
    </location>
</feature>
<evidence type="ECO:0000256" key="4">
    <source>
        <dbReference type="ARBA" id="ARBA00022614"/>
    </source>
</evidence>
<sequence>MFSSRLYHFCVATILCIFLSHASFHAEMCAEIEKQALLKLKEGFVHETELLSSWNGDDCCKWKGVSCNNLTGHVTSLHLTFSNFTKVEDLNYLVDTMPVMEFFSGPRALGGRIDSSICELQHLSFLDLSHNDLVGEIPKCIGSLGQLTHLKLAWNGLNSVSDALSNLSNLQYLDLEKNDFVASDLNWLSHLSTLRYLDLSNNNLGAVIDWPSSISKIPFLSELYLNDCRLPQVNPKSISHINSSTFLQILSLSGNNFDSSILSWVLNVSKVLTVLDLSHNELDGSIIMSFNSLCQLKKLYLGSNKLSDQLSDYLPEFCSAKDLEVLNLDHNSFVNGSLPDFSMFSSLERLSLQNTSIVGPLSFGHLPRLKALDLSLNYLSGSLPVFEVTKFSSLHFLDLSHNKLSGTLPYTIGQLSNLWFLSISSNELNGNISEEHLLKLSGLKILDVSQNSLSFNLNSDWVPPFQLVGLYASSCILGPQFPMWLKQQRKLQVLQISNTHIMDVFPEWFGDISSSLLYINVSRNKLSGVLPKSLSGIKTGILSTWDFSFNNLSGPLPPFPPKVYELFLSNNMFRGFVSSFCETSPLSVTYLDLSSNALTGPLPNCWQKFQNLEVLNLANNSLSGRVPESLGNLQRISAMHLNSNNFSGEIPSLTLCKSSLRFVDFGDNNLEETLKTLLELDHLVVLRLRGNRIRGSIPTSLCNILSLQVLDLSSNNITGEIPQCIGDISAMSDNGFEDETIFYGTSAPLIFHDSGIGFFSDKLSLTWKGRNSEFRRFFGFLKAIDISNNHLTGEIPQSITSLVGLFFLNLSRNNLTAFIPDSFGRLVNLESLDLSRNHLHGRIPSSFSQLHFLMVLNLSFNNLTGLVPVGPQLDTFDNSSYVENIGLCGLPLENQCPGDVIPPRGRVEKNEDKVLSFEFYLSLGLGFCVGFCSVCGTLIVKSSWRRAYFQLFITVSDWMYVIVVVFIARMKRRFRI</sequence>
<dbReference type="InterPro" id="IPR001611">
    <property type="entry name" value="Leu-rich_rpt"/>
</dbReference>
<feature type="domain" description="Leucine-rich repeat-containing N-terminal plant-type" evidence="14">
    <location>
        <begin position="33"/>
        <end position="68"/>
    </location>
</feature>
<evidence type="ECO:0000313" key="16">
    <source>
        <dbReference type="Proteomes" id="UP000000226"/>
    </source>
</evidence>
<dbReference type="Pfam" id="PF08263">
    <property type="entry name" value="LRRNT_2"/>
    <property type="match status" value="1"/>
</dbReference>
<dbReference type="OMA" id="NDTHEYM"/>
<dbReference type="SMART" id="SM00369">
    <property type="entry name" value="LRR_TYP"/>
    <property type="match status" value="12"/>
</dbReference>
<dbReference type="InterPro" id="IPR013210">
    <property type="entry name" value="LRR_N_plant-typ"/>
</dbReference>
<dbReference type="STRING" id="3885.V7C292"/>
<dbReference type="InterPro" id="IPR032675">
    <property type="entry name" value="LRR_dom_sf"/>
</dbReference>
<dbReference type="FunFam" id="3.80.10.10:FF:000041">
    <property type="entry name" value="LRR receptor-like serine/threonine-protein kinase ERECTA"/>
    <property type="match status" value="1"/>
</dbReference>
<dbReference type="PANTHER" id="PTHR48063">
    <property type="entry name" value="LRR RECEPTOR-LIKE KINASE"/>
    <property type="match status" value="1"/>
</dbReference>
<keyword evidence="5 12" id="KW-0812">Transmembrane</keyword>
<dbReference type="GO" id="GO:0007165">
    <property type="term" value="P:signal transduction"/>
    <property type="evidence" value="ECO:0007669"/>
    <property type="project" value="UniProtKB-ARBA"/>
</dbReference>
<keyword evidence="7" id="KW-0677">Repeat</keyword>
<evidence type="ECO:0000256" key="11">
    <source>
        <dbReference type="ARBA" id="ARBA00023180"/>
    </source>
</evidence>
<keyword evidence="4" id="KW-0433">Leucine-rich repeat</keyword>
<keyword evidence="9 12" id="KW-0472">Membrane</keyword>
<dbReference type="GO" id="GO:0005886">
    <property type="term" value="C:plasma membrane"/>
    <property type="evidence" value="ECO:0007669"/>
    <property type="project" value="UniProtKB-SubCell"/>
</dbReference>
<dbReference type="AlphaFoldDB" id="V7C292"/>
<dbReference type="Gene3D" id="3.80.10.10">
    <property type="entry name" value="Ribonuclease Inhibitor"/>
    <property type="match status" value="3"/>
</dbReference>
<gene>
    <name evidence="15" type="ORF">PHAVU_004G044800g</name>
</gene>
<evidence type="ECO:0000259" key="14">
    <source>
        <dbReference type="Pfam" id="PF08263"/>
    </source>
</evidence>
<dbReference type="EMBL" id="CM002291">
    <property type="protein sequence ID" value="ESW23415.1"/>
    <property type="molecule type" value="Genomic_DNA"/>
</dbReference>
<evidence type="ECO:0000256" key="7">
    <source>
        <dbReference type="ARBA" id="ARBA00022737"/>
    </source>
</evidence>
<keyword evidence="8 12" id="KW-1133">Transmembrane helix</keyword>
<protein>
    <recommendedName>
        <fullName evidence="14">Leucine-rich repeat-containing N-terminal plant-type domain-containing protein</fullName>
    </recommendedName>
</protein>
<dbReference type="SMR" id="V7C292"/>
<dbReference type="InterPro" id="IPR003591">
    <property type="entry name" value="Leu-rich_rpt_typical-subtyp"/>
</dbReference>
<keyword evidence="3" id="KW-1003">Cell membrane</keyword>
<dbReference type="PANTHER" id="PTHR48063:SF98">
    <property type="entry name" value="LRR RECEPTOR-LIKE SERINE_THREONINE-PROTEIN KINASE FLS2"/>
    <property type="match status" value="1"/>
</dbReference>
<evidence type="ECO:0000256" key="2">
    <source>
        <dbReference type="ARBA" id="ARBA00009592"/>
    </source>
</evidence>
<dbReference type="Pfam" id="PF00560">
    <property type="entry name" value="LRR_1"/>
    <property type="match status" value="7"/>
</dbReference>